<organism evidence="8 9">
    <name type="scientific">Schleiferilactobacillus harbinensis</name>
    <dbReference type="NCBI Taxonomy" id="304207"/>
    <lineage>
        <taxon>Bacteria</taxon>
        <taxon>Bacillati</taxon>
        <taxon>Bacillota</taxon>
        <taxon>Bacilli</taxon>
        <taxon>Lactobacillales</taxon>
        <taxon>Lactobacillaceae</taxon>
        <taxon>Schleiferilactobacillus</taxon>
    </lineage>
</organism>
<keyword evidence="8" id="KW-0378">Hydrolase</keyword>
<accession>A0ABU7T3P4</accession>
<dbReference type="InterPro" id="IPR001959">
    <property type="entry name" value="Transposase"/>
</dbReference>
<keyword evidence="8" id="KW-0255">Endonuclease</keyword>
<name>A0ABU7T3P4_9LACO</name>
<dbReference type="RefSeq" id="WP_331244594.1">
    <property type="nucleotide sequence ID" value="NZ_JAQSGJ010000077.1"/>
</dbReference>
<dbReference type="PANTHER" id="PTHR30405">
    <property type="entry name" value="TRANSPOSASE"/>
    <property type="match status" value="1"/>
</dbReference>
<evidence type="ECO:0000256" key="4">
    <source>
        <dbReference type="ARBA" id="ARBA00023125"/>
    </source>
</evidence>
<dbReference type="NCBIfam" id="NF040570">
    <property type="entry name" value="guided_TnpB"/>
    <property type="match status" value="1"/>
</dbReference>
<protein>
    <submittedName>
        <fullName evidence="8">RNA-guided endonuclease TnpB family protein</fullName>
    </submittedName>
</protein>
<gene>
    <name evidence="8" type="ORF">PS435_15070</name>
</gene>
<comment type="similarity">
    <text evidence="1">In the C-terminal section; belongs to the transposase 35 family.</text>
</comment>
<evidence type="ECO:0000256" key="3">
    <source>
        <dbReference type="ARBA" id="ARBA00022578"/>
    </source>
</evidence>
<evidence type="ECO:0000313" key="9">
    <source>
        <dbReference type="Proteomes" id="UP001330016"/>
    </source>
</evidence>
<keyword evidence="5" id="KW-0233">DNA recombination</keyword>
<comment type="caution">
    <text evidence="8">The sequence shown here is derived from an EMBL/GenBank/DDBJ whole genome shotgun (WGS) entry which is preliminary data.</text>
</comment>
<feature type="domain" description="Cas12f1-like TNB" evidence="7">
    <location>
        <begin position="235"/>
        <end position="303"/>
    </location>
</feature>
<comment type="similarity">
    <text evidence="2">In the N-terminal section; belongs to the transposase 2 family.</text>
</comment>
<dbReference type="Pfam" id="PF01385">
    <property type="entry name" value="OrfB_IS605"/>
    <property type="match status" value="1"/>
</dbReference>
<dbReference type="GO" id="GO:0004519">
    <property type="term" value="F:endonuclease activity"/>
    <property type="evidence" value="ECO:0007669"/>
    <property type="project" value="UniProtKB-KW"/>
</dbReference>
<evidence type="ECO:0000313" key="8">
    <source>
        <dbReference type="EMBL" id="MEE6717162.1"/>
    </source>
</evidence>
<proteinExistence type="inferred from homology"/>
<evidence type="ECO:0000259" key="7">
    <source>
        <dbReference type="Pfam" id="PF07282"/>
    </source>
</evidence>
<dbReference type="Pfam" id="PF07282">
    <property type="entry name" value="Cas12f1-like_TNB"/>
    <property type="match status" value="1"/>
</dbReference>
<reference evidence="8 9" key="1">
    <citation type="submission" date="2023-02" db="EMBL/GenBank/DDBJ databases">
        <title>The predominant lactic acid bacteria and yeasts involved in the spontaneous fermentation of millet during the production of the traditional porridge Hausa koko in Ghana.</title>
        <authorList>
            <person name="Atter A."/>
            <person name="Diaz M."/>
        </authorList>
    </citation>
    <scope>NUCLEOTIDE SEQUENCE [LARGE SCALE GENOMIC DNA]</scope>
    <source>
        <strain evidence="8 9">FI11640</strain>
    </source>
</reference>
<dbReference type="EMBL" id="JAQSGK010000077">
    <property type="protein sequence ID" value="MEE6717162.1"/>
    <property type="molecule type" value="Genomic_DNA"/>
</dbReference>
<keyword evidence="3" id="KW-0815">Transposition</keyword>
<sequence>MFSNTTRYFHDGFQRWFKRQNQIPQKKKRTWAQSATSNAVNGNIKVLDAHHLQAPRMEVVSFRAGRLPAGRIEQLPLHQNAVGQYYAFVLCECENQSLAQTGKRIGGDLGLKALLNLSDGQKEPLVRYNKQLSKQLRRWDKQPAWRRIGAEAETARDQHEHPGNVRTLADFKTYQCARGMVAKLKAHAANQRLDQLQKYTTRLVKTYDVIVLEDLNVKGLLKNHRLARAISNASWSKLVMMIQYKCAWYGKQLILVSPAYTSQICACCGAKNDLLSQWLKVREWDCPSCGVHLDRDTNAAQNILVKGNKQIA</sequence>
<keyword evidence="4" id="KW-0238">DNA-binding</keyword>
<dbReference type="PANTHER" id="PTHR30405:SF25">
    <property type="entry name" value="RNA-GUIDED DNA ENDONUCLEASE INSQ-RELATED"/>
    <property type="match status" value="1"/>
</dbReference>
<dbReference type="InterPro" id="IPR051399">
    <property type="entry name" value="RNA-guided_DNA_endo/Transpos"/>
</dbReference>
<evidence type="ECO:0000256" key="5">
    <source>
        <dbReference type="ARBA" id="ARBA00023172"/>
    </source>
</evidence>
<dbReference type="NCBIfam" id="TIGR01766">
    <property type="entry name" value="IS200/IS605 family accessory protein TnpB-like domain"/>
    <property type="match status" value="1"/>
</dbReference>
<keyword evidence="9" id="KW-1185">Reference proteome</keyword>
<evidence type="ECO:0000259" key="6">
    <source>
        <dbReference type="Pfam" id="PF01385"/>
    </source>
</evidence>
<feature type="domain" description="Probable transposase IS891/IS1136/IS1341" evidence="6">
    <location>
        <begin position="91"/>
        <end position="223"/>
    </location>
</feature>
<dbReference type="Proteomes" id="UP001330016">
    <property type="component" value="Unassembled WGS sequence"/>
</dbReference>
<dbReference type="InterPro" id="IPR010095">
    <property type="entry name" value="Cas12f1-like_TNB"/>
</dbReference>
<evidence type="ECO:0000256" key="2">
    <source>
        <dbReference type="ARBA" id="ARBA00011044"/>
    </source>
</evidence>
<keyword evidence="8" id="KW-0540">Nuclease</keyword>
<evidence type="ECO:0000256" key="1">
    <source>
        <dbReference type="ARBA" id="ARBA00008761"/>
    </source>
</evidence>